<dbReference type="EMBL" id="CP003789">
    <property type="protein sequence ID" value="AGA64277.1"/>
    <property type="molecule type" value="Genomic_DNA"/>
</dbReference>
<sequence length="53" mass="6094">MNKDQSELIPIIKRKTTKTLAVVSALAHIIYLILIIFLTSRKAKIPSQDQQRF</sequence>
<dbReference type="KEGG" id="lcc:B488_02840"/>
<keyword evidence="3" id="KW-1185">Reference proteome</keyword>
<gene>
    <name evidence="2" type="ordered locus">B488_02840</name>
</gene>
<evidence type="ECO:0000313" key="2">
    <source>
        <dbReference type="EMBL" id="AGA64277.1"/>
    </source>
</evidence>
<dbReference type="Proteomes" id="UP000010799">
    <property type="component" value="Chromosome"/>
</dbReference>
<accession>L0ETJ1</accession>
<reference evidence="2 3" key="1">
    <citation type="journal article" date="2012" name="Stand. Genomic Sci.">
        <title>Complete genome sequence of Liberibacter crescens BT-1.</title>
        <authorList>
            <person name="Leonard M.T."/>
            <person name="Fagen J.R."/>
            <person name="Davis-Richardson A.G."/>
            <person name="Davis M.J."/>
            <person name="Triplett E.W."/>
        </authorList>
    </citation>
    <scope>NUCLEOTIDE SEQUENCE [LARGE SCALE GENOMIC DNA]</scope>
    <source>
        <strain evidence="2 3">BT-1</strain>
    </source>
</reference>
<keyword evidence="1" id="KW-0812">Transmembrane</keyword>
<dbReference type="HOGENOM" id="CLU_3063087_0_0_5"/>
<name>L0ETJ1_LIBCB</name>
<proteinExistence type="predicted"/>
<keyword evidence="1" id="KW-0472">Membrane</keyword>
<dbReference type="PATRIC" id="fig|1215343.11.peg.294"/>
<dbReference type="AlphaFoldDB" id="L0ETJ1"/>
<evidence type="ECO:0000256" key="1">
    <source>
        <dbReference type="SAM" id="Phobius"/>
    </source>
</evidence>
<protein>
    <submittedName>
        <fullName evidence="2">Uncharacterized protein</fullName>
    </submittedName>
</protein>
<evidence type="ECO:0000313" key="3">
    <source>
        <dbReference type="Proteomes" id="UP000010799"/>
    </source>
</evidence>
<organism evidence="2 3">
    <name type="scientific">Liberibacter crescens (strain BT-1)</name>
    <dbReference type="NCBI Taxonomy" id="1215343"/>
    <lineage>
        <taxon>Bacteria</taxon>
        <taxon>Pseudomonadati</taxon>
        <taxon>Pseudomonadota</taxon>
        <taxon>Alphaproteobacteria</taxon>
        <taxon>Hyphomicrobiales</taxon>
        <taxon>Rhizobiaceae</taxon>
        <taxon>Liberibacter</taxon>
    </lineage>
</organism>
<feature type="transmembrane region" description="Helical" evidence="1">
    <location>
        <begin position="20"/>
        <end position="38"/>
    </location>
</feature>
<keyword evidence="1" id="KW-1133">Transmembrane helix</keyword>